<evidence type="ECO:0000256" key="3">
    <source>
        <dbReference type="ARBA" id="ARBA00022448"/>
    </source>
</evidence>
<proteinExistence type="inferred from homology"/>
<evidence type="ECO:0000259" key="10">
    <source>
        <dbReference type="PROSITE" id="PS51012"/>
    </source>
</evidence>
<dbReference type="Proteomes" id="UP000317835">
    <property type="component" value="Chromosome"/>
</dbReference>
<evidence type="ECO:0000256" key="8">
    <source>
        <dbReference type="ARBA" id="ARBA00023136"/>
    </source>
</evidence>
<keyword evidence="5" id="KW-0997">Cell inner membrane</keyword>
<accession>A0A518H4N6</accession>
<dbReference type="InterPro" id="IPR013525">
    <property type="entry name" value="ABC2_TM"/>
</dbReference>
<evidence type="ECO:0000256" key="4">
    <source>
        <dbReference type="ARBA" id="ARBA00022475"/>
    </source>
</evidence>
<dbReference type="InterPro" id="IPR047817">
    <property type="entry name" value="ABC2_TM_bact-type"/>
</dbReference>
<feature type="transmembrane region" description="Helical" evidence="9">
    <location>
        <begin position="143"/>
        <end position="166"/>
    </location>
</feature>
<dbReference type="RefSeq" id="WP_231749169.1">
    <property type="nucleotide sequence ID" value="NZ_CP036426.1"/>
</dbReference>
<reference evidence="11 12" key="1">
    <citation type="submission" date="2019-02" db="EMBL/GenBank/DDBJ databases">
        <title>Deep-cultivation of Planctomycetes and their phenomic and genomic characterization uncovers novel biology.</title>
        <authorList>
            <person name="Wiegand S."/>
            <person name="Jogler M."/>
            <person name="Boedeker C."/>
            <person name="Pinto D."/>
            <person name="Vollmers J."/>
            <person name="Rivas-Marin E."/>
            <person name="Kohn T."/>
            <person name="Peeters S.H."/>
            <person name="Heuer A."/>
            <person name="Rast P."/>
            <person name="Oberbeckmann S."/>
            <person name="Bunk B."/>
            <person name="Jeske O."/>
            <person name="Meyerdierks A."/>
            <person name="Storesund J.E."/>
            <person name="Kallscheuer N."/>
            <person name="Luecker S."/>
            <person name="Lage O.M."/>
            <person name="Pohl T."/>
            <person name="Merkel B.J."/>
            <person name="Hornburger P."/>
            <person name="Mueller R.-W."/>
            <person name="Bruemmer F."/>
            <person name="Labrenz M."/>
            <person name="Spormann A.M."/>
            <person name="Op den Camp H."/>
            <person name="Overmann J."/>
            <person name="Amann R."/>
            <person name="Jetten M.S.M."/>
            <person name="Mascher T."/>
            <person name="Medema M.H."/>
            <person name="Devos D.P."/>
            <person name="Kaster A.-K."/>
            <person name="Ovreas L."/>
            <person name="Rohde M."/>
            <person name="Galperin M.Y."/>
            <person name="Jogler C."/>
        </authorList>
    </citation>
    <scope>NUCLEOTIDE SEQUENCE [LARGE SCALE GENOMIC DNA]</scope>
    <source>
        <strain evidence="11 12">ElP</strain>
    </source>
</reference>
<keyword evidence="3 9" id="KW-0813">Transport</keyword>
<name>A0A518H4N6_9BACT</name>
<dbReference type="Pfam" id="PF01061">
    <property type="entry name" value="ABC2_membrane"/>
    <property type="match status" value="1"/>
</dbReference>
<dbReference type="KEGG" id="tpla:ElP_36730"/>
<dbReference type="EMBL" id="CP036426">
    <property type="protein sequence ID" value="QDV35767.1"/>
    <property type="molecule type" value="Genomic_DNA"/>
</dbReference>
<gene>
    <name evidence="11" type="primary">tagG_1</name>
    <name evidence="11" type="ORF">ElP_36730</name>
</gene>
<dbReference type="PROSITE" id="PS51012">
    <property type="entry name" value="ABC_TM2"/>
    <property type="match status" value="1"/>
</dbReference>
<dbReference type="GO" id="GO:0140359">
    <property type="term" value="F:ABC-type transporter activity"/>
    <property type="evidence" value="ECO:0007669"/>
    <property type="project" value="InterPro"/>
</dbReference>
<keyword evidence="12" id="KW-1185">Reference proteome</keyword>
<keyword evidence="7 9" id="KW-1133">Transmembrane helix</keyword>
<dbReference type="InterPro" id="IPR000412">
    <property type="entry name" value="ABC_2_transport"/>
</dbReference>
<organism evidence="11 12">
    <name type="scientific">Tautonia plasticadhaerens</name>
    <dbReference type="NCBI Taxonomy" id="2527974"/>
    <lineage>
        <taxon>Bacteria</taxon>
        <taxon>Pseudomonadati</taxon>
        <taxon>Planctomycetota</taxon>
        <taxon>Planctomycetia</taxon>
        <taxon>Isosphaerales</taxon>
        <taxon>Isosphaeraceae</taxon>
        <taxon>Tautonia</taxon>
    </lineage>
</organism>
<dbReference type="PANTHER" id="PTHR30413:SF8">
    <property type="entry name" value="TRANSPORT PERMEASE PROTEIN"/>
    <property type="match status" value="1"/>
</dbReference>
<dbReference type="GO" id="GO:0015920">
    <property type="term" value="P:lipopolysaccharide transport"/>
    <property type="evidence" value="ECO:0007669"/>
    <property type="project" value="TreeGrafter"/>
</dbReference>
<keyword evidence="4 9" id="KW-1003">Cell membrane</keyword>
<comment type="subcellular location">
    <subcellularLocation>
        <location evidence="1">Cell inner membrane</location>
        <topology evidence="1">Multi-pass membrane protein</topology>
    </subcellularLocation>
    <subcellularLocation>
        <location evidence="9">Cell membrane</location>
        <topology evidence="9">Multi-pass membrane protein</topology>
    </subcellularLocation>
</comment>
<comment type="similarity">
    <text evidence="2 9">Belongs to the ABC-2 integral membrane protein family.</text>
</comment>
<evidence type="ECO:0000256" key="1">
    <source>
        <dbReference type="ARBA" id="ARBA00004429"/>
    </source>
</evidence>
<evidence type="ECO:0000256" key="9">
    <source>
        <dbReference type="RuleBase" id="RU361157"/>
    </source>
</evidence>
<feature type="domain" description="ABC transmembrane type-2" evidence="10">
    <location>
        <begin position="63"/>
        <end position="283"/>
    </location>
</feature>
<keyword evidence="8 9" id="KW-0472">Membrane</keyword>
<feature type="transmembrane region" description="Helical" evidence="9">
    <location>
        <begin position="62"/>
        <end position="87"/>
    </location>
</feature>
<feature type="transmembrane region" description="Helical" evidence="9">
    <location>
        <begin position="99"/>
        <end position="122"/>
    </location>
</feature>
<feature type="transmembrane region" description="Helical" evidence="9">
    <location>
        <begin position="205"/>
        <end position="224"/>
    </location>
</feature>
<evidence type="ECO:0000256" key="6">
    <source>
        <dbReference type="ARBA" id="ARBA00022692"/>
    </source>
</evidence>
<sequence length="291" mass="33032">MATQVSSPTAPIPQVFPPDGDGLPGVNWFATLHRDARELYRYRAVLTNLVAQDLRVRYQRSLLGFMWTLLNPILMMAVMSVVFSTIFRFEKGGVDYALYLFSGMVPWTLLNMTVTESSTCIISNEYLIRKIYIPKLIFPLSRLLLNSMMQASSMTALFLLMVPLGVRLTPSLVLVPVGFLLFSAFILGLSLIASTINTFYRDFGHLLSVIIQAWYFATPIMYPIDSLPEDLAWRFWLNPAYAFIRFFHVVIYDASWPSWVLVSSTAGIAAVVLGIGYVTFKSYEDRLVFRL</sequence>
<evidence type="ECO:0000313" key="11">
    <source>
        <dbReference type="EMBL" id="QDV35767.1"/>
    </source>
</evidence>
<evidence type="ECO:0000256" key="2">
    <source>
        <dbReference type="ARBA" id="ARBA00007783"/>
    </source>
</evidence>
<feature type="transmembrane region" description="Helical" evidence="9">
    <location>
        <begin position="172"/>
        <end position="193"/>
    </location>
</feature>
<keyword evidence="6 9" id="KW-0812">Transmembrane</keyword>
<dbReference type="PANTHER" id="PTHR30413">
    <property type="entry name" value="INNER MEMBRANE TRANSPORT PERMEASE"/>
    <property type="match status" value="1"/>
</dbReference>
<evidence type="ECO:0000256" key="7">
    <source>
        <dbReference type="ARBA" id="ARBA00022989"/>
    </source>
</evidence>
<evidence type="ECO:0000256" key="5">
    <source>
        <dbReference type="ARBA" id="ARBA00022519"/>
    </source>
</evidence>
<dbReference type="GO" id="GO:0043190">
    <property type="term" value="C:ATP-binding cassette (ABC) transporter complex"/>
    <property type="evidence" value="ECO:0007669"/>
    <property type="project" value="InterPro"/>
</dbReference>
<feature type="transmembrane region" description="Helical" evidence="9">
    <location>
        <begin position="256"/>
        <end position="280"/>
    </location>
</feature>
<dbReference type="PRINTS" id="PR00164">
    <property type="entry name" value="ABC2TRNSPORT"/>
</dbReference>
<evidence type="ECO:0000313" key="12">
    <source>
        <dbReference type="Proteomes" id="UP000317835"/>
    </source>
</evidence>
<dbReference type="AlphaFoldDB" id="A0A518H4N6"/>
<protein>
    <recommendedName>
        <fullName evidence="9">Transport permease protein</fullName>
    </recommendedName>
</protein>